<dbReference type="RefSeq" id="XP_004338969.1">
    <property type="nucleotide sequence ID" value="XM_004338921.1"/>
</dbReference>
<organism evidence="2 3">
    <name type="scientific">Acanthamoeba castellanii (strain ATCC 30010 / Neff)</name>
    <dbReference type="NCBI Taxonomy" id="1257118"/>
    <lineage>
        <taxon>Eukaryota</taxon>
        <taxon>Amoebozoa</taxon>
        <taxon>Discosea</taxon>
        <taxon>Longamoebia</taxon>
        <taxon>Centramoebida</taxon>
        <taxon>Acanthamoebidae</taxon>
        <taxon>Acanthamoeba</taxon>
    </lineage>
</organism>
<accession>L8GXY6</accession>
<proteinExistence type="predicted"/>
<evidence type="ECO:0000313" key="3">
    <source>
        <dbReference type="Proteomes" id="UP000011083"/>
    </source>
</evidence>
<dbReference type="AlphaFoldDB" id="L8GXY6"/>
<dbReference type="VEuPathDB" id="AmoebaDB:ACA1_128220"/>
<protein>
    <submittedName>
        <fullName evidence="2">Uncharacterized protein</fullName>
    </submittedName>
</protein>
<keyword evidence="3" id="KW-1185">Reference proteome</keyword>
<sequence length="80" mass="8778">MRVLSSGHGQKLVALRRISSQCLGASMRPSSTPPMRTRRPSPPSGLQDHRIAASCVPGYSRPLRAPPEWPNHLQCRFGSC</sequence>
<dbReference type="EMBL" id="KB007979">
    <property type="protein sequence ID" value="ELR16956.1"/>
    <property type="molecule type" value="Genomic_DNA"/>
</dbReference>
<gene>
    <name evidence="2" type="ORF">ACA1_128220</name>
</gene>
<dbReference type="KEGG" id="acan:ACA1_128220"/>
<evidence type="ECO:0000313" key="2">
    <source>
        <dbReference type="EMBL" id="ELR16956.1"/>
    </source>
</evidence>
<evidence type="ECO:0000256" key="1">
    <source>
        <dbReference type="SAM" id="MobiDB-lite"/>
    </source>
</evidence>
<dbReference type="Proteomes" id="UP000011083">
    <property type="component" value="Unassembled WGS sequence"/>
</dbReference>
<feature type="compositionally biased region" description="Low complexity" evidence="1">
    <location>
        <begin position="26"/>
        <end position="35"/>
    </location>
</feature>
<dbReference type="GeneID" id="14917669"/>
<name>L8GXY6_ACACF</name>
<reference evidence="2 3" key="1">
    <citation type="journal article" date="2013" name="Genome Biol.">
        <title>Genome of Acanthamoeba castellanii highlights extensive lateral gene transfer and early evolution of tyrosine kinase signaling.</title>
        <authorList>
            <person name="Clarke M."/>
            <person name="Lohan A.J."/>
            <person name="Liu B."/>
            <person name="Lagkouvardos I."/>
            <person name="Roy S."/>
            <person name="Zafar N."/>
            <person name="Bertelli C."/>
            <person name="Schilde C."/>
            <person name="Kianianmomeni A."/>
            <person name="Burglin T.R."/>
            <person name="Frech C."/>
            <person name="Turcotte B."/>
            <person name="Kopec K.O."/>
            <person name="Synnott J.M."/>
            <person name="Choo C."/>
            <person name="Paponov I."/>
            <person name="Finkler A."/>
            <person name="Soon Heng Tan C."/>
            <person name="Hutchins A.P."/>
            <person name="Weinmeier T."/>
            <person name="Rattei T."/>
            <person name="Chu J.S."/>
            <person name="Gimenez G."/>
            <person name="Irimia M."/>
            <person name="Rigden D.J."/>
            <person name="Fitzpatrick D.A."/>
            <person name="Lorenzo-Morales J."/>
            <person name="Bateman A."/>
            <person name="Chiu C.H."/>
            <person name="Tang P."/>
            <person name="Hegemann P."/>
            <person name="Fromm H."/>
            <person name="Raoult D."/>
            <person name="Greub G."/>
            <person name="Miranda-Saavedra D."/>
            <person name="Chen N."/>
            <person name="Nash P."/>
            <person name="Ginger M.L."/>
            <person name="Horn M."/>
            <person name="Schaap P."/>
            <person name="Caler L."/>
            <person name="Loftus B."/>
        </authorList>
    </citation>
    <scope>NUCLEOTIDE SEQUENCE [LARGE SCALE GENOMIC DNA]</scope>
    <source>
        <strain evidence="2 3">Neff</strain>
    </source>
</reference>
<feature type="region of interest" description="Disordered" evidence="1">
    <location>
        <begin position="23"/>
        <end position="49"/>
    </location>
</feature>